<dbReference type="Pfam" id="PF12796">
    <property type="entry name" value="Ank_2"/>
    <property type="match status" value="2"/>
</dbReference>
<dbReference type="InterPro" id="IPR021939">
    <property type="entry name" value="KN_motif"/>
</dbReference>
<feature type="region of interest" description="Disordered" evidence="7">
    <location>
        <begin position="1026"/>
        <end position="1066"/>
    </location>
</feature>
<feature type="compositionally biased region" description="Low complexity" evidence="7">
    <location>
        <begin position="1231"/>
        <end position="1244"/>
    </location>
</feature>
<dbReference type="GO" id="GO:0005856">
    <property type="term" value="C:cytoskeleton"/>
    <property type="evidence" value="ECO:0007669"/>
    <property type="project" value="TreeGrafter"/>
</dbReference>
<reference evidence="8" key="1">
    <citation type="submission" date="2021-03" db="EMBL/GenBank/DDBJ databases">
        <authorList>
            <person name="Bekaert M."/>
        </authorList>
    </citation>
    <scope>NUCLEOTIDE SEQUENCE</scope>
</reference>
<sequence>MGDRALIVNAPPHHSPVNTMNFGSTSWSPGNTMSASYGSVSRSPGNTMSSSANFKSMNMQGENGSFSAMEQQMYQAESKSEFSTMSTSGGGTTYHTQSLNRFPQNATAEIRQLDANQNHVPKISSIDTQRSSMDTQSLRRIKSETTMVNETVNDTSMEENGGRTTVHITGPPQSMIVSECAVAEMKGRGGTQSMTSEVKRRGTEQITTTSEQKTTLSEGGKCTCCPYGYHIDLGFVQYCENMSDGAYLKKLKRIQREKRKLRKSMEVFLHQQEEAKTTQEYYTQPETVSVQATAFLKDVEQQNNVTNKVLDEIDSSVDHTLHSIDSMMYTAKSSRMFSESDETSASSSPGTTVKFNTFPLKRGRDIQEDIAIYNNSFEKSGRTDSQSSLSSISTVASERSSPYTPYNYTTTSHSVTSETISKITHITSDQLAATMATHLPTEDGAASPQSSTTTINKNSLTAIREAMAVSLQRLKELEEQVKALPVLQVRISVLKEEKRLLALQQKAKEVKNTRTIGVGDYNVNEVPSPATPSRFDFRVKSPPVAPKPKVRLVGVGDHSVIEPYLLQPDLPTGYTIRDNETSTDSQFYQRDTYVIERDRTQSALYSPFSKTPKPQTRTIGIGEGNVFDDASMRIHEKELRTVIIGQNQGVGKRNVGVDCRVATRDVGMMYSADDEKPSTRTVGVNVDTGAFMSSLNFKAEEMRSALKEVLSKSVRSIGTSCEMTVEKRSTGVQYSSSFTRSIGVGEDDIDIIIKKPVHMKSIGIDVCPLSINKSVNTDYGWKLDQSTNTMQLFMENKSCSTERARQGTVSTMTEDSRMVSDKTQTDLKVFQALEVVKNQGTNPRKQHQKNTGMNTEVKELVDEDFGLRVTYKYRGLNAFDATTNTDAARKHDMSVNTERKKLRDVAVSEDTVDSFVCNFEEEVQERMEEETVEEVIYREQDEIIEKEWTEKTRKRTVEEVEGPIEESEVKTIMVREVPTATQVVRQIVAPTGKVIISSPGKKTGADDMVEKKITSKGGSYTLQTITRKSVSDDEDEENAGQTTTTISTTGSGLRSGGDSSGGLEVTTSSLSKQKLVDDTEFHSNVKSTQERALRLKAKMDKLHGDTDTTSSKTTIHSSSGGYLDYLDNKKKSGDRFGSGEYLVNTSSRTHGLGSDENLNDSGSSFTSSSTSYRTDGGGSGTSDGGYKIITASSSKTASSGSDGQSGGGSKMISSSSSRSSGSDGQSGGGSIMISSSSSRSSGSDGQSGGGYKTITSSSSRSSGSDGQSEGGYKTISSSSSRSSGSDGQSGGGSIMISSSSSRSSGSDGQSGGGYKMVSSSSSGGSGISGSNEKSGGGYKIMKSSSSSSRGSGLSGSDEHLGTSLSSSQTSESSSDQGLGTSSSSDEVTTITQIYTLEDYYGGGKSYYEKYVKSKDGGVKVLERRPTGEDSDAIDSGSLKSCIKTTKSEKKAKKGIRFAENVVGGYTSSSTDSDDDDGSDSGSASYDEGSYDGREGSIVYQCKDDEAIAKGRPGAQMFDQNIRETFELSRGMRTSCETLSKYLEDSTEVQTKELNASLEIIKEEWFKISSGKLSEPYQVEDFMSSFNEISRRLLEYIVNIQDSNGNTALHYAVSHCNFEVVSLLLDTGIVDLNKQNKAGYTSTMLATLAYTQTDRQREVVQRLFSMTDTNAKASKDGQTALMLAVSQGRTEMVNMLIDSGADINVQDDEGSTALMCACEHGHTDIVKILLAHPDCDSTLSDNDGCTALSIAMEAGHKDIGVILYAHVNFKSQSSPAIVKKRRTSGNTSPLPSPTIR</sequence>
<dbReference type="InterPro" id="IPR036770">
    <property type="entry name" value="Ankyrin_rpt-contain_sf"/>
</dbReference>
<keyword evidence="1" id="KW-0597">Phosphoprotein</keyword>
<dbReference type="OrthoDB" id="5406014at2759"/>
<proteinExistence type="predicted"/>
<protein>
    <submittedName>
        <fullName evidence="8">KANK</fullName>
    </submittedName>
</protein>
<dbReference type="PROSITE" id="PS50088">
    <property type="entry name" value="ANK_REPEAT"/>
    <property type="match status" value="3"/>
</dbReference>
<gene>
    <name evidence="8" type="ORF">MEDL_67296</name>
</gene>
<dbReference type="PANTHER" id="PTHR24168:SF21">
    <property type="entry name" value="KANK, ISOFORM D"/>
    <property type="match status" value="1"/>
</dbReference>
<accession>A0A8S3VI78</accession>
<evidence type="ECO:0000256" key="6">
    <source>
        <dbReference type="SAM" id="Coils"/>
    </source>
</evidence>
<evidence type="ECO:0000256" key="1">
    <source>
        <dbReference type="ARBA" id="ARBA00022553"/>
    </source>
</evidence>
<keyword evidence="4 6" id="KW-0175">Coiled coil</keyword>
<feature type="compositionally biased region" description="Low complexity" evidence="7">
    <location>
        <begin position="1315"/>
        <end position="1355"/>
    </location>
</feature>
<feature type="region of interest" description="Disordered" evidence="7">
    <location>
        <begin position="379"/>
        <end position="406"/>
    </location>
</feature>
<dbReference type="EMBL" id="CAJPWZ010003289">
    <property type="protein sequence ID" value="CAG2255957.1"/>
    <property type="molecule type" value="Genomic_DNA"/>
</dbReference>
<name>A0A8S3VI78_MYTED</name>
<evidence type="ECO:0000256" key="5">
    <source>
        <dbReference type="PROSITE-ProRule" id="PRU00023"/>
    </source>
</evidence>
<feature type="compositionally biased region" description="Polar residues" evidence="7">
    <location>
        <begin position="1783"/>
        <end position="1795"/>
    </location>
</feature>
<dbReference type="InterPro" id="IPR047184">
    <property type="entry name" value="KANK1-4"/>
</dbReference>
<organism evidence="8 9">
    <name type="scientific">Mytilus edulis</name>
    <name type="common">Blue mussel</name>
    <dbReference type="NCBI Taxonomy" id="6550"/>
    <lineage>
        <taxon>Eukaryota</taxon>
        <taxon>Metazoa</taxon>
        <taxon>Spiralia</taxon>
        <taxon>Lophotrochozoa</taxon>
        <taxon>Mollusca</taxon>
        <taxon>Bivalvia</taxon>
        <taxon>Autobranchia</taxon>
        <taxon>Pteriomorphia</taxon>
        <taxon>Mytilida</taxon>
        <taxon>Mytiloidea</taxon>
        <taxon>Mytilidae</taxon>
        <taxon>Mytilinae</taxon>
        <taxon>Mytilus</taxon>
    </lineage>
</organism>
<evidence type="ECO:0000313" key="9">
    <source>
        <dbReference type="Proteomes" id="UP000683360"/>
    </source>
</evidence>
<feature type="region of interest" description="Disordered" evidence="7">
    <location>
        <begin position="1463"/>
        <end position="1491"/>
    </location>
</feature>
<feature type="coiled-coil region" evidence="6">
    <location>
        <begin position="460"/>
        <end position="513"/>
    </location>
</feature>
<comment type="caution">
    <text evidence="8">The sequence shown here is derived from an EMBL/GenBank/DDBJ whole genome shotgun (WGS) entry which is preliminary data.</text>
</comment>
<dbReference type="SMART" id="SM00248">
    <property type="entry name" value="ANK"/>
    <property type="match status" value="4"/>
</dbReference>
<evidence type="ECO:0000256" key="2">
    <source>
        <dbReference type="ARBA" id="ARBA00022737"/>
    </source>
</evidence>
<feature type="compositionally biased region" description="Low complexity" evidence="7">
    <location>
        <begin position="1184"/>
        <end position="1202"/>
    </location>
</feature>
<feature type="region of interest" description="Disordered" evidence="7">
    <location>
        <begin position="1416"/>
        <end position="1436"/>
    </location>
</feature>
<dbReference type="InterPro" id="IPR002110">
    <property type="entry name" value="Ankyrin_rpt"/>
</dbReference>
<dbReference type="PRINTS" id="PR01415">
    <property type="entry name" value="ANKYRIN"/>
</dbReference>
<feature type="compositionally biased region" description="Basic and acidic residues" evidence="7">
    <location>
        <begin position="1416"/>
        <end position="1427"/>
    </location>
</feature>
<feature type="compositionally biased region" description="Low complexity" evidence="7">
    <location>
        <begin position="1294"/>
        <end position="1307"/>
    </location>
</feature>
<dbReference type="PANTHER" id="PTHR24168">
    <property type="entry name" value="KN MOTIF AND ANKYRIN REPEAT DOMAIN-CONTAINING"/>
    <property type="match status" value="1"/>
</dbReference>
<feature type="region of interest" description="Disordered" evidence="7">
    <location>
        <begin position="1775"/>
        <end position="1795"/>
    </location>
</feature>
<feature type="compositionally biased region" description="Low complexity" evidence="7">
    <location>
        <begin position="1363"/>
        <end position="1384"/>
    </location>
</feature>
<feature type="repeat" description="ANK" evidence="5">
    <location>
        <begin position="1708"/>
        <end position="1729"/>
    </location>
</feature>
<dbReference type="GO" id="GO:0005737">
    <property type="term" value="C:cytoplasm"/>
    <property type="evidence" value="ECO:0007669"/>
    <property type="project" value="TreeGrafter"/>
</dbReference>
<dbReference type="SUPFAM" id="SSF48403">
    <property type="entry name" value="Ankyrin repeat"/>
    <property type="match status" value="1"/>
</dbReference>
<keyword evidence="9" id="KW-1185">Reference proteome</keyword>
<dbReference type="Proteomes" id="UP000683360">
    <property type="component" value="Unassembled WGS sequence"/>
</dbReference>
<feature type="compositionally biased region" description="Low complexity" evidence="7">
    <location>
        <begin position="1210"/>
        <end position="1223"/>
    </location>
</feature>
<evidence type="ECO:0000256" key="3">
    <source>
        <dbReference type="ARBA" id="ARBA00023043"/>
    </source>
</evidence>
<dbReference type="Pfam" id="PF12075">
    <property type="entry name" value="KN_motif"/>
    <property type="match status" value="1"/>
</dbReference>
<feature type="compositionally biased region" description="Low complexity" evidence="7">
    <location>
        <begin position="1161"/>
        <end position="1174"/>
    </location>
</feature>
<dbReference type="Gene3D" id="1.25.40.20">
    <property type="entry name" value="Ankyrin repeat-containing domain"/>
    <property type="match status" value="1"/>
</dbReference>
<feature type="compositionally biased region" description="Low complexity" evidence="7">
    <location>
        <begin position="385"/>
        <end position="406"/>
    </location>
</feature>
<evidence type="ECO:0000313" key="8">
    <source>
        <dbReference type="EMBL" id="CAG2255957.1"/>
    </source>
</evidence>
<evidence type="ECO:0000256" key="7">
    <source>
        <dbReference type="SAM" id="MobiDB-lite"/>
    </source>
</evidence>
<feature type="repeat" description="ANK" evidence="5">
    <location>
        <begin position="1675"/>
        <end position="1707"/>
    </location>
</feature>
<feature type="compositionally biased region" description="Low complexity" evidence="7">
    <location>
        <begin position="1040"/>
        <end position="1052"/>
    </location>
</feature>
<feature type="compositionally biased region" description="Low complexity" evidence="7">
    <location>
        <begin position="1256"/>
        <end position="1286"/>
    </location>
</feature>
<feature type="region of interest" description="Disordered" evidence="7">
    <location>
        <begin position="187"/>
        <end position="212"/>
    </location>
</feature>
<feature type="repeat" description="ANK" evidence="5">
    <location>
        <begin position="1603"/>
        <end position="1627"/>
    </location>
</feature>
<evidence type="ECO:0000256" key="4">
    <source>
        <dbReference type="ARBA" id="ARBA00023054"/>
    </source>
</evidence>
<keyword evidence="2" id="KW-0677">Repeat</keyword>
<keyword evidence="3 5" id="KW-0040">ANK repeat</keyword>
<feature type="compositionally biased region" description="Low complexity" evidence="7">
    <location>
        <begin position="1107"/>
        <end position="1119"/>
    </location>
</feature>
<dbReference type="GO" id="GO:0030837">
    <property type="term" value="P:negative regulation of actin filament polymerization"/>
    <property type="evidence" value="ECO:0007669"/>
    <property type="project" value="InterPro"/>
</dbReference>
<feature type="region of interest" description="Disordered" evidence="7">
    <location>
        <begin position="1102"/>
        <end position="1387"/>
    </location>
</feature>
<dbReference type="FunFam" id="1.25.40.20:FF:000017">
    <property type="entry name" value="KN motif and ankyrin repeat domain-containing protein 1"/>
    <property type="match status" value="1"/>
</dbReference>
<dbReference type="PROSITE" id="PS50297">
    <property type="entry name" value="ANK_REP_REGION"/>
    <property type="match status" value="3"/>
</dbReference>